<organism evidence="1 2">
    <name type="scientific">Lactuca saligna</name>
    <name type="common">Willowleaf lettuce</name>
    <dbReference type="NCBI Taxonomy" id="75948"/>
    <lineage>
        <taxon>Eukaryota</taxon>
        <taxon>Viridiplantae</taxon>
        <taxon>Streptophyta</taxon>
        <taxon>Embryophyta</taxon>
        <taxon>Tracheophyta</taxon>
        <taxon>Spermatophyta</taxon>
        <taxon>Magnoliopsida</taxon>
        <taxon>eudicotyledons</taxon>
        <taxon>Gunneridae</taxon>
        <taxon>Pentapetalae</taxon>
        <taxon>asterids</taxon>
        <taxon>campanulids</taxon>
        <taxon>Asterales</taxon>
        <taxon>Asteraceae</taxon>
        <taxon>Cichorioideae</taxon>
        <taxon>Cichorieae</taxon>
        <taxon>Lactucinae</taxon>
        <taxon>Lactuca</taxon>
    </lineage>
</organism>
<accession>A0AA35VD16</accession>
<dbReference type="EMBL" id="OX465077">
    <property type="protein sequence ID" value="CAI9269405.1"/>
    <property type="molecule type" value="Genomic_DNA"/>
</dbReference>
<sequence length="152" mass="17522">MWSDKESFRVLKQKKGKGNVLELSLDMRMLNKEKLGASFELNDSQIEDRDMVINIRNSSSAFMNAIPSDLKLFTISLPSYMRNLSRLEILSMVNRKKLKSVKLPPRTLSRLFLFSHHGSFVKKDVLDPEMSPLELSSNWWLDFTPGPMKSKA</sequence>
<evidence type="ECO:0000313" key="2">
    <source>
        <dbReference type="Proteomes" id="UP001177003"/>
    </source>
</evidence>
<dbReference type="Proteomes" id="UP001177003">
    <property type="component" value="Chromosome 1"/>
</dbReference>
<dbReference type="AlphaFoldDB" id="A0AA35VD16"/>
<keyword evidence="2" id="KW-1185">Reference proteome</keyword>
<gene>
    <name evidence="1" type="ORF">LSALG_LOCUS9782</name>
</gene>
<protein>
    <submittedName>
        <fullName evidence="1">Uncharacterized protein</fullName>
    </submittedName>
</protein>
<evidence type="ECO:0000313" key="1">
    <source>
        <dbReference type="EMBL" id="CAI9269405.1"/>
    </source>
</evidence>
<proteinExistence type="predicted"/>
<name>A0AA35VD16_LACSI</name>
<reference evidence="1" key="1">
    <citation type="submission" date="2023-04" db="EMBL/GenBank/DDBJ databases">
        <authorList>
            <person name="Vijverberg K."/>
            <person name="Xiong W."/>
            <person name="Schranz E."/>
        </authorList>
    </citation>
    <scope>NUCLEOTIDE SEQUENCE</scope>
</reference>